<evidence type="ECO:0000313" key="2">
    <source>
        <dbReference type="Proteomes" id="UP000002624"/>
    </source>
</evidence>
<proteinExistence type="predicted"/>
<gene>
    <name evidence="1" type="ORF">HCDG_00262</name>
</gene>
<name>C6H4R1_AJECH</name>
<dbReference type="AlphaFoldDB" id="C6H4R1"/>
<evidence type="ECO:0000313" key="1">
    <source>
        <dbReference type="EMBL" id="EER44683.1"/>
    </source>
</evidence>
<dbReference type="EMBL" id="GG692419">
    <property type="protein sequence ID" value="EER44683.1"/>
    <property type="molecule type" value="Genomic_DNA"/>
</dbReference>
<accession>C6H4R1</accession>
<protein>
    <submittedName>
        <fullName evidence="1">Uncharacterized protein</fullName>
    </submittedName>
</protein>
<dbReference type="VEuPathDB" id="FungiDB:HCDG_00262"/>
<organism evidence="1 2">
    <name type="scientific">Ajellomyces capsulatus (strain H143)</name>
    <name type="common">Darling's disease fungus</name>
    <name type="synonym">Histoplasma capsulatum</name>
    <dbReference type="NCBI Taxonomy" id="544712"/>
    <lineage>
        <taxon>Eukaryota</taxon>
        <taxon>Fungi</taxon>
        <taxon>Dikarya</taxon>
        <taxon>Ascomycota</taxon>
        <taxon>Pezizomycotina</taxon>
        <taxon>Eurotiomycetes</taxon>
        <taxon>Eurotiomycetidae</taxon>
        <taxon>Onygenales</taxon>
        <taxon>Ajellomycetaceae</taxon>
        <taxon>Histoplasma</taxon>
    </lineage>
</organism>
<reference evidence="2" key="1">
    <citation type="submission" date="2009-05" db="EMBL/GenBank/DDBJ databases">
        <title>The genome sequence of Ajellomyces capsulatus strain H143.</title>
        <authorList>
            <person name="Champion M."/>
            <person name="Cuomo C.A."/>
            <person name="Ma L.-J."/>
            <person name="Henn M.R."/>
            <person name="Sil A."/>
            <person name="Goldman B."/>
            <person name="Young S.K."/>
            <person name="Kodira C.D."/>
            <person name="Zeng Q."/>
            <person name="Koehrsen M."/>
            <person name="Alvarado L."/>
            <person name="Berlin A.M."/>
            <person name="Borenstein D."/>
            <person name="Chen Z."/>
            <person name="Engels R."/>
            <person name="Freedman E."/>
            <person name="Gellesch M."/>
            <person name="Goldberg J."/>
            <person name="Griggs A."/>
            <person name="Gujja S."/>
            <person name="Heiman D.I."/>
            <person name="Hepburn T.A."/>
            <person name="Howarth C."/>
            <person name="Jen D."/>
            <person name="Larson L."/>
            <person name="Lewis B."/>
            <person name="Mehta T."/>
            <person name="Park D."/>
            <person name="Pearson M."/>
            <person name="Roberts A."/>
            <person name="Saif S."/>
            <person name="Shea T.D."/>
            <person name="Shenoy N."/>
            <person name="Sisk P."/>
            <person name="Stolte C."/>
            <person name="Sykes S."/>
            <person name="Walk T."/>
            <person name="White J."/>
            <person name="Yandava C."/>
            <person name="Klein B."/>
            <person name="McEwen J.G."/>
            <person name="Puccia R."/>
            <person name="Goldman G.H."/>
            <person name="Felipe M.S."/>
            <person name="Nino-Vega G."/>
            <person name="San-Blas G."/>
            <person name="Taylor J.W."/>
            <person name="Mendoza L."/>
            <person name="Galagan J.E."/>
            <person name="Nusbaum C."/>
            <person name="Birren B.W."/>
        </authorList>
    </citation>
    <scope>NUCLEOTIDE SEQUENCE [LARGE SCALE GENOMIC DNA]</scope>
    <source>
        <strain evidence="2">H143</strain>
    </source>
</reference>
<dbReference type="HOGENOM" id="CLU_3175261_0_0_1"/>
<dbReference type="Proteomes" id="UP000002624">
    <property type="component" value="Unassembled WGS sequence"/>
</dbReference>
<sequence>MSSLVGDVWTTGLVRVFRRQQAALFSIVPTIHDVLLPRTRQVENLFL</sequence>